<dbReference type="InterPro" id="IPR017592">
    <property type="entry name" value="Pilus_assmbl_Flp-typ_CpaB"/>
</dbReference>
<dbReference type="EMBL" id="CP080096">
    <property type="protein sequence ID" value="QYD72395.1"/>
    <property type="molecule type" value="Genomic_DNA"/>
</dbReference>
<reference evidence="4 5" key="1">
    <citation type="submission" date="2021-07" db="EMBL/GenBank/DDBJ databases">
        <title>Paraburkholderia edwinii protects Aspergillus sp. from phenazines by acting as a toxin sponge.</title>
        <authorList>
            <person name="Dahlstrom K.M."/>
            <person name="Newman D.K."/>
        </authorList>
    </citation>
    <scope>NUCLEOTIDE SEQUENCE [LARGE SCALE GENOMIC DNA]</scope>
    <source>
        <strain evidence="4 5">Pe01</strain>
    </source>
</reference>
<dbReference type="Proteomes" id="UP000826462">
    <property type="component" value="Chromosome 2"/>
</dbReference>
<dbReference type="NCBIfam" id="TIGR03177">
    <property type="entry name" value="pilus_cpaB"/>
    <property type="match status" value="1"/>
</dbReference>
<keyword evidence="5" id="KW-1185">Reference proteome</keyword>
<name>A0ABX8UYT2_9BURK</name>
<keyword evidence="2" id="KW-1133">Transmembrane helix</keyword>
<keyword evidence="2" id="KW-0812">Transmembrane</keyword>
<proteinExistence type="predicted"/>
<dbReference type="InterPro" id="IPR031571">
    <property type="entry name" value="RcpC_dom"/>
</dbReference>
<dbReference type="SMART" id="SM00858">
    <property type="entry name" value="SAF"/>
    <property type="match status" value="1"/>
</dbReference>
<feature type="region of interest" description="Disordered" evidence="1">
    <location>
        <begin position="285"/>
        <end position="331"/>
    </location>
</feature>
<evidence type="ECO:0000259" key="3">
    <source>
        <dbReference type="SMART" id="SM00858"/>
    </source>
</evidence>
<feature type="compositionally biased region" description="Low complexity" evidence="1">
    <location>
        <begin position="285"/>
        <end position="300"/>
    </location>
</feature>
<dbReference type="InterPro" id="IPR013974">
    <property type="entry name" value="SAF"/>
</dbReference>
<evidence type="ECO:0000256" key="2">
    <source>
        <dbReference type="SAM" id="Phobius"/>
    </source>
</evidence>
<evidence type="ECO:0000313" key="5">
    <source>
        <dbReference type="Proteomes" id="UP000826462"/>
    </source>
</evidence>
<sequence length="355" mass="37743">MLNKIRFRSLFGNAWVVLFVAVSIAGVLTFFVYHYLADREARLRAEMSSKQTRAGVAVVVPNRDVAAGTPLSSSDFVSRDIAPDLVYDDMIRVADFDAYRASKLVRPVLHGRPLRTADIDALRGHDFSDIVPAGQRALTLEIDTVNSTASMLRPGNRVDVYWVGTSLDPAAGASRQPDERRIIRLLMPNVLILATGQDVRPRSADDAPLGADGGGRANGNYGTVTVQIPATDAARLVLAQRVGTLRLILRNSDDKQTGLPVKLAESDLFPSTAAPRDASFVEVITGGSTSGSTTLVPGSVADERAQPGAAHPPRSPVADASTASAPAAPTSLYDTANAIARQLQQHGSRNAPDSN</sequence>
<evidence type="ECO:0000256" key="1">
    <source>
        <dbReference type="SAM" id="MobiDB-lite"/>
    </source>
</evidence>
<dbReference type="CDD" id="cd11614">
    <property type="entry name" value="SAF_CpaB_FlgA_like"/>
    <property type="match status" value="1"/>
</dbReference>
<feature type="transmembrane region" description="Helical" evidence="2">
    <location>
        <begin position="12"/>
        <end position="36"/>
    </location>
</feature>
<dbReference type="Pfam" id="PF16976">
    <property type="entry name" value="RcpC"/>
    <property type="match status" value="1"/>
</dbReference>
<keyword evidence="2" id="KW-0472">Membrane</keyword>
<feature type="domain" description="SAF" evidence="3">
    <location>
        <begin position="56"/>
        <end position="120"/>
    </location>
</feature>
<dbReference type="RefSeq" id="WP_219801819.1">
    <property type="nucleotide sequence ID" value="NZ_CP080096.1"/>
</dbReference>
<organism evidence="4 5">
    <name type="scientific">Paraburkholderia edwinii</name>
    <dbReference type="NCBI Taxonomy" id="2861782"/>
    <lineage>
        <taxon>Bacteria</taxon>
        <taxon>Pseudomonadati</taxon>
        <taxon>Pseudomonadota</taxon>
        <taxon>Betaproteobacteria</taxon>
        <taxon>Burkholderiales</taxon>
        <taxon>Burkholderiaceae</taxon>
        <taxon>Paraburkholderia</taxon>
    </lineage>
</organism>
<accession>A0ABX8UYT2</accession>
<gene>
    <name evidence="4" type="primary">cpaB</name>
    <name evidence="4" type="ORF">KZJ38_21945</name>
</gene>
<feature type="compositionally biased region" description="Low complexity" evidence="1">
    <location>
        <begin position="316"/>
        <end position="331"/>
    </location>
</feature>
<evidence type="ECO:0000313" key="4">
    <source>
        <dbReference type="EMBL" id="QYD72395.1"/>
    </source>
</evidence>
<protein>
    <submittedName>
        <fullName evidence="4">Flp pilus assembly protein CpaB</fullName>
    </submittedName>
</protein>